<dbReference type="PaxDb" id="39947-A0A0P0WJV5"/>
<sequence length="183" mass="20757">MEEFHKEIRRCRRAAGVVPQGGHWVSPESRWKKMTATMHWYPRCPDLRRALGLSAHSDSGFCSRASCQGCSCSGGDQTGGWQCRRSFLAPSSSTSATSSICMLTNGRFHSVYHRAVVNRNRDRISLGYFLGLPAERQGCRRPCAARLERRLPRRHVAGVQGRPQEGLHHRRLHPRDGLHPHRH</sequence>
<dbReference type="InterPro" id="IPR044861">
    <property type="entry name" value="IPNS-like_FE2OG_OXY"/>
</dbReference>
<dbReference type="Gene3D" id="2.60.120.330">
    <property type="entry name" value="B-lactam Antibiotic, Isopenicillin N Synthase, Chain"/>
    <property type="match status" value="1"/>
</dbReference>
<dbReference type="InParanoid" id="A0A0P0WJV5"/>
<reference evidence="3 4" key="3">
    <citation type="journal article" date="2013" name="Rice">
        <title>Improvement of the Oryza sativa Nipponbare reference genome using next generation sequence and optical map data.</title>
        <authorList>
            <person name="Kawahara Y."/>
            <person name="de la Bastide M."/>
            <person name="Hamilton J.P."/>
            <person name="Kanamori H."/>
            <person name="McCombie W.R."/>
            <person name="Ouyang S."/>
            <person name="Schwartz D.C."/>
            <person name="Tanaka T."/>
            <person name="Wu J."/>
            <person name="Zhou S."/>
            <person name="Childs K.L."/>
            <person name="Davidson R.M."/>
            <person name="Lin H."/>
            <person name="Quesada-Ocampo L."/>
            <person name="Vaillancourt B."/>
            <person name="Sakai H."/>
            <person name="Lee S.S."/>
            <person name="Kim J."/>
            <person name="Numa H."/>
            <person name="Itoh T."/>
            <person name="Buell C.R."/>
            <person name="Matsumoto T."/>
        </authorList>
    </citation>
    <scope>NUCLEOTIDE SEQUENCE [LARGE SCALE GENOMIC DNA]</scope>
    <source>
        <strain evidence="4">cv. Nipponbare</strain>
    </source>
</reference>
<proteinExistence type="predicted"/>
<evidence type="ECO:0000256" key="1">
    <source>
        <dbReference type="SAM" id="MobiDB-lite"/>
    </source>
</evidence>
<dbReference type="SMR" id="A0A0P0WJV5"/>
<reference evidence="4" key="1">
    <citation type="journal article" date="2005" name="Nature">
        <title>The map-based sequence of the rice genome.</title>
        <authorList>
            <consortium name="International rice genome sequencing project (IRGSP)"/>
            <person name="Matsumoto T."/>
            <person name="Wu J."/>
            <person name="Kanamori H."/>
            <person name="Katayose Y."/>
            <person name="Fujisawa M."/>
            <person name="Namiki N."/>
            <person name="Mizuno H."/>
            <person name="Yamamoto K."/>
            <person name="Antonio B.A."/>
            <person name="Baba T."/>
            <person name="Sakata K."/>
            <person name="Nagamura Y."/>
            <person name="Aoki H."/>
            <person name="Arikawa K."/>
            <person name="Arita K."/>
            <person name="Bito T."/>
            <person name="Chiden Y."/>
            <person name="Fujitsuka N."/>
            <person name="Fukunaka R."/>
            <person name="Hamada M."/>
            <person name="Harada C."/>
            <person name="Hayashi A."/>
            <person name="Hijishita S."/>
            <person name="Honda M."/>
            <person name="Hosokawa S."/>
            <person name="Ichikawa Y."/>
            <person name="Idonuma A."/>
            <person name="Iijima M."/>
            <person name="Ikeda M."/>
            <person name="Ikeno M."/>
            <person name="Ito K."/>
            <person name="Ito S."/>
            <person name="Ito T."/>
            <person name="Ito Y."/>
            <person name="Ito Y."/>
            <person name="Iwabuchi A."/>
            <person name="Kamiya K."/>
            <person name="Karasawa W."/>
            <person name="Kurita K."/>
            <person name="Katagiri S."/>
            <person name="Kikuta A."/>
            <person name="Kobayashi H."/>
            <person name="Kobayashi N."/>
            <person name="Machita K."/>
            <person name="Maehara T."/>
            <person name="Masukawa M."/>
            <person name="Mizubayashi T."/>
            <person name="Mukai Y."/>
            <person name="Nagasaki H."/>
            <person name="Nagata Y."/>
            <person name="Naito S."/>
            <person name="Nakashima M."/>
            <person name="Nakama Y."/>
            <person name="Nakamichi Y."/>
            <person name="Nakamura M."/>
            <person name="Meguro A."/>
            <person name="Negishi M."/>
            <person name="Ohta I."/>
            <person name="Ohta T."/>
            <person name="Okamoto M."/>
            <person name="Ono N."/>
            <person name="Saji S."/>
            <person name="Sakaguchi M."/>
            <person name="Sakai K."/>
            <person name="Shibata M."/>
            <person name="Shimokawa T."/>
            <person name="Song J."/>
            <person name="Takazaki Y."/>
            <person name="Terasawa K."/>
            <person name="Tsugane M."/>
            <person name="Tsuji K."/>
            <person name="Ueda S."/>
            <person name="Waki K."/>
            <person name="Yamagata H."/>
            <person name="Yamamoto M."/>
            <person name="Yamamoto S."/>
            <person name="Yamane H."/>
            <person name="Yoshiki S."/>
            <person name="Yoshihara R."/>
            <person name="Yukawa K."/>
            <person name="Zhong H."/>
            <person name="Yano M."/>
            <person name="Yuan Q."/>
            <person name="Ouyang S."/>
            <person name="Liu J."/>
            <person name="Jones K.M."/>
            <person name="Gansberger K."/>
            <person name="Moffat K."/>
            <person name="Hill J."/>
            <person name="Bera J."/>
            <person name="Fadrosh D."/>
            <person name="Jin S."/>
            <person name="Johri S."/>
            <person name="Kim M."/>
            <person name="Overton L."/>
            <person name="Reardon M."/>
            <person name="Tsitrin T."/>
            <person name="Vuong H."/>
            <person name="Weaver B."/>
            <person name="Ciecko A."/>
            <person name="Tallon L."/>
            <person name="Jackson J."/>
            <person name="Pai G."/>
            <person name="Aken S.V."/>
            <person name="Utterback T."/>
            <person name="Reidmuller S."/>
            <person name="Feldblyum T."/>
            <person name="Hsiao J."/>
            <person name="Zismann V."/>
            <person name="Iobst S."/>
            <person name="de Vazeille A.R."/>
            <person name="Buell C.R."/>
            <person name="Ying K."/>
            <person name="Li Y."/>
            <person name="Lu T."/>
            <person name="Huang Y."/>
            <person name="Zhao Q."/>
            <person name="Feng Q."/>
            <person name="Zhang L."/>
            <person name="Zhu J."/>
            <person name="Weng Q."/>
            <person name="Mu J."/>
            <person name="Lu Y."/>
            <person name="Fan D."/>
            <person name="Liu Y."/>
            <person name="Guan J."/>
            <person name="Zhang Y."/>
            <person name="Yu S."/>
            <person name="Liu X."/>
            <person name="Zhang Y."/>
            <person name="Hong G."/>
            <person name="Han B."/>
            <person name="Choisne N."/>
            <person name="Demange N."/>
            <person name="Orjeda G."/>
            <person name="Samain S."/>
            <person name="Cattolico L."/>
            <person name="Pelletier E."/>
            <person name="Couloux A."/>
            <person name="Segurens B."/>
            <person name="Wincker P."/>
            <person name="D'Hont A."/>
            <person name="Scarpelli C."/>
            <person name="Weissenbach J."/>
            <person name="Salanoubat M."/>
            <person name="Quetier F."/>
            <person name="Yu Y."/>
            <person name="Kim H.R."/>
            <person name="Rambo T."/>
            <person name="Currie J."/>
            <person name="Collura K."/>
            <person name="Luo M."/>
            <person name="Yang T."/>
            <person name="Ammiraju J.S.S."/>
            <person name="Engler F."/>
            <person name="Soderlund C."/>
            <person name="Wing R.A."/>
            <person name="Palmer L.E."/>
            <person name="de la Bastide M."/>
            <person name="Spiegel L."/>
            <person name="Nascimento L."/>
            <person name="Zutavern T."/>
            <person name="O'Shaughnessy A."/>
            <person name="Dike S."/>
            <person name="Dedhia N."/>
            <person name="Preston R."/>
            <person name="Balija V."/>
            <person name="McCombie W.R."/>
            <person name="Chow T."/>
            <person name="Chen H."/>
            <person name="Chung M."/>
            <person name="Chen C."/>
            <person name="Shaw J."/>
            <person name="Wu H."/>
            <person name="Hsiao K."/>
            <person name="Chao Y."/>
            <person name="Chu M."/>
            <person name="Cheng C."/>
            <person name="Hour A."/>
            <person name="Lee P."/>
            <person name="Lin S."/>
            <person name="Lin Y."/>
            <person name="Liou J."/>
            <person name="Liu S."/>
            <person name="Hsing Y."/>
            <person name="Raghuvanshi S."/>
            <person name="Mohanty A."/>
            <person name="Bharti A.K."/>
            <person name="Gaur A."/>
            <person name="Gupta V."/>
            <person name="Kumar D."/>
            <person name="Ravi V."/>
            <person name="Vij S."/>
            <person name="Kapur A."/>
            <person name="Khurana P."/>
            <person name="Khurana P."/>
            <person name="Khurana J.P."/>
            <person name="Tyagi A.K."/>
            <person name="Gaikwad K."/>
            <person name="Singh A."/>
            <person name="Dalal V."/>
            <person name="Srivastava S."/>
            <person name="Dixit A."/>
            <person name="Pal A.K."/>
            <person name="Ghazi I.A."/>
            <person name="Yadav M."/>
            <person name="Pandit A."/>
            <person name="Bhargava A."/>
            <person name="Sureshbabu K."/>
            <person name="Batra K."/>
            <person name="Sharma T.R."/>
            <person name="Mohapatra T."/>
            <person name="Singh N.K."/>
            <person name="Messing J."/>
            <person name="Nelson A.B."/>
            <person name="Fuks G."/>
            <person name="Kavchok S."/>
            <person name="Keizer G."/>
            <person name="Linton E."/>
            <person name="Llaca V."/>
            <person name="Song R."/>
            <person name="Tanyolac B."/>
            <person name="Young S."/>
            <person name="Ho-Il K."/>
            <person name="Hahn J.H."/>
            <person name="Sangsakoo G."/>
            <person name="Vanavichit A."/>
            <person name="de Mattos Luiz.A.T."/>
            <person name="Zimmer P.D."/>
            <person name="Malone G."/>
            <person name="Dellagostin O."/>
            <person name="de Oliveira A.C."/>
            <person name="Bevan M."/>
            <person name="Bancroft I."/>
            <person name="Minx P."/>
            <person name="Cordum H."/>
            <person name="Wilson R."/>
            <person name="Cheng Z."/>
            <person name="Jin W."/>
            <person name="Jiang J."/>
            <person name="Leong S.A."/>
            <person name="Iwama H."/>
            <person name="Gojobori T."/>
            <person name="Itoh T."/>
            <person name="Niimura Y."/>
            <person name="Fujii Y."/>
            <person name="Habara T."/>
            <person name="Sakai H."/>
            <person name="Sato Y."/>
            <person name="Wilson G."/>
            <person name="Kumar K."/>
            <person name="McCouch S."/>
            <person name="Juretic N."/>
            <person name="Hoen D."/>
            <person name="Wright S."/>
            <person name="Bruskiewich R."/>
            <person name="Bureau T."/>
            <person name="Miyao A."/>
            <person name="Hirochika H."/>
            <person name="Nishikawa T."/>
            <person name="Kadowaki K."/>
            <person name="Sugiura M."/>
            <person name="Burr B."/>
            <person name="Sasaki T."/>
        </authorList>
    </citation>
    <scope>NUCLEOTIDE SEQUENCE [LARGE SCALE GENOMIC DNA]</scope>
    <source>
        <strain evidence="4">cv. Nipponbare</strain>
    </source>
</reference>
<keyword evidence="4" id="KW-1185">Reference proteome</keyword>
<feature type="compositionally biased region" description="Basic and acidic residues" evidence="1">
    <location>
        <begin position="174"/>
        <end position="183"/>
    </location>
</feature>
<dbReference type="InterPro" id="IPR027443">
    <property type="entry name" value="IPNS-like_sf"/>
</dbReference>
<dbReference type="Pfam" id="PF03171">
    <property type="entry name" value="2OG-FeII_Oxy"/>
    <property type="match status" value="1"/>
</dbReference>
<dbReference type="PANTHER" id="PTHR47990">
    <property type="entry name" value="2-OXOGLUTARATE (2OG) AND FE(II)-DEPENDENT OXYGENASE SUPERFAMILY PROTEIN-RELATED"/>
    <property type="match status" value="1"/>
</dbReference>
<dbReference type="GO" id="GO:0009416">
    <property type="term" value="P:response to light stimulus"/>
    <property type="evidence" value="ECO:0000318"/>
    <property type="project" value="GO_Central"/>
</dbReference>
<reference evidence="3 4" key="2">
    <citation type="journal article" date="2013" name="Plant Cell Physiol.">
        <title>Rice Annotation Project Database (RAP-DB): an integrative and interactive database for rice genomics.</title>
        <authorList>
            <person name="Sakai H."/>
            <person name="Lee S.S."/>
            <person name="Tanaka T."/>
            <person name="Numa H."/>
            <person name="Kim J."/>
            <person name="Kawahara Y."/>
            <person name="Wakimoto H."/>
            <person name="Yang C.C."/>
            <person name="Iwamoto M."/>
            <person name="Abe T."/>
            <person name="Yamada Y."/>
            <person name="Muto A."/>
            <person name="Inokuchi H."/>
            <person name="Ikemura T."/>
            <person name="Matsumoto T."/>
            <person name="Sasaki T."/>
            <person name="Itoh T."/>
        </authorList>
    </citation>
    <scope>NUCLEOTIDE SEQUENCE [LARGE SCALE GENOMIC DNA]</scope>
    <source>
        <strain evidence="4">cv. Nipponbare</strain>
    </source>
</reference>
<protein>
    <submittedName>
        <fullName evidence="3">Os05g0257800 protein</fullName>
    </submittedName>
</protein>
<evidence type="ECO:0000313" key="3">
    <source>
        <dbReference type="EMBL" id="BAS93054.1"/>
    </source>
</evidence>
<dbReference type="STRING" id="39947.A0A0P0WJV5"/>
<dbReference type="EMBL" id="AP014961">
    <property type="protein sequence ID" value="BAS93054.1"/>
    <property type="molecule type" value="Genomic_DNA"/>
</dbReference>
<dbReference type="SUPFAM" id="SSF51197">
    <property type="entry name" value="Clavaminate synthase-like"/>
    <property type="match status" value="1"/>
</dbReference>
<accession>A0A0P0WJV5</accession>
<dbReference type="GO" id="GO:0009686">
    <property type="term" value="P:gibberellin biosynthetic process"/>
    <property type="evidence" value="ECO:0000318"/>
    <property type="project" value="GO_Central"/>
</dbReference>
<name>A0A0P0WJV5_ORYSJ</name>
<evidence type="ECO:0000313" key="4">
    <source>
        <dbReference type="Proteomes" id="UP000059680"/>
    </source>
</evidence>
<dbReference type="InterPro" id="IPR050231">
    <property type="entry name" value="Iron_ascorbate_oxido_reductase"/>
</dbReference>
<gene>
    <name evidence="3" type="ordered locus">Os05g0257800</name>
    <name evidence="3" type="ORF">OSNPB_050257800</name>
</gene>
<evidence type="ECO:0000259" key="2">
    <source>
        <dbReference type="Pfam" id="PF03171"/>
    </source>
</evidence>
<feature type="region of interest" description="Disordered" evidence="1">
    <location>
        <begin position="155"/>
        <end position="183"/>
    </location>
</feature>
<dbReference type="FunCoup" id="A0A0P0WJV5">
    <property type="interactions" value="10"/>
</dbReference>
<dbReference type="Proteomes" id="UP000059680">
    <property type="component" value="Chromosome 5"/>
</dbReference>
<dbReference type="AlphaFoldDB" id="A0A0P0WJV5"/>
<organism evidence="3 4">
    <name type="scientific">Oryza sativa subsp. japonica</name>
    <name type="common">Rice</name>
    <dbReference type="NCBI Taxonomy" id="39947"/>
    <lineage>
        <taxon>Eukaryota</taxon>
        <taxon>Viridiplantae</taxon>
        <taxon>Streptophyta</taxon>
        <taxon>Embryophyta</taxon>
        <taxon>Tracheophyta</taxon>
        <taxon>Spermatophyta</taxon>
        <taxon>Magnoliopsida</taxon>
        <taxon>Liliopsida</taxon>
        <taxon>Poales</taxon>
        <taxon>Poaceae</taxon>
        <taxon>BOP clade</taxon>
        <taxon>Oryzoideae</taxon>
        <taxon>Oryzeae</taxon>
        <taxon>Oryzinae</taxon>
        <taxon>Oryza</taxon>
        <taxon>Oryza sativa</taxon>
    </lineage>
</organism>
<dbReference type="GO" id="GO:0016707">
    <property type="term" value="F:gibberellin 3-beta-dioxygenase activity"/>
    <property type="evidence" value="ECO:0000318"/>
    <property type="project" value="GO_Central"/>
</dbReference>
<feature type="domain" description="Isopenicillin N synthase-like Fe(2+) 2OG dioxygenase" evidence="2">
    <location>
        <begin position="39"/>
        <end position="130"/>
    </location>
</feature>